<feature type="region of interest" description="Disordered" evidence="1">
    <location>
        <begin position="223"/>
        <end position="245"/>
    </location>
</feature>
<feature type="compositionally biased region" description="Low complexity" evidence="1">
    <location>
        <begin position="236"/>
        <end position="245"/>
    </location>
</feature>
<name>A0A484KHB9_9ASTE</name>
<evidence type="ECO:0000313" key="3">
    <source>
        <dbReference type="Proteomes" id="UP000595140"/>
    </source>
</evidence>
<dbReference type="Proteomes" id="UP000595140">
    <property type="component" value="Unassembled WGS sequence"/>
</dbReference>
<proteinExistence type="predicted"/>
<evidence type="ECO:0000256" key="1">
    <source>
        <dbReference type="SAM" id="MobiDB-lite"/>
    </source>
</evidence>
<organism evidence="2 3">
    <name type="scientific">Cuscuta campestris</name>
    <dbReference type="NCBI Taxonomy" id="132261"/>
    <lineage>
        <taxon>Eukaryota</taxon>
        <taxon>Viridiplantae</taxon>
        <taxon>Streptophyta</taxon>
        <taxon>Embryophyta</taxon>
        <taxon>Tracheophyta</taxon>
        <taxon>Spermatophyta</taxon>
        <taxon>Magnoliopsida</taxon>
        <taxon>eudicotyledons</taxon>
        <taxon>Gunneridae</taxon>
        <taxon>Pentapetalae</taxon>
        <taxon>asterids</taxon>
        <taxon>lamiids</taxon>
        <taxon>Solanales</taxon>
        <taxon>Convolvulaceae</taxon>
        <taxon>Cuscuteae</taxon>
        <taxon>Cuscuta</taxon>
        <taxon>Cuscuta subgen. Grammica</taxon>
        <taxon>Cuscuta sect. Cleistogrammica</taxon>
    </lineage>
</organism>
<dbReference type="AlphaFoldDB" id="A0A484KHB9"/>
<dbReference type="EMBL" id="OOIL02000336">
    <property type="protein sequence ID" value="VFQ63855.1"/>
    <property type="molecule type" value="Genomic_DNA"/>
</dbReference>
<protein>
    <submittedName>
        <fullName evidence="2">Uncharacterized protein</fullName>
    </submittedName>
</protein>
<evidence type="ECO:0000313" key="2">
    <source>
        <dbReference type="EMBL" id="VFQ63855.1"/>
    </source>
</evidence>
<keyword evidence="3" id="KW-1185">Reference proteome</keyword>
<sequence>MLGVMKILIDTPPSPPNLVSTIIEKNVESLDQDSKVDSSIDSQVGDDEDSALEAIKKDDKESKVMEKDDSATVADVVNVYTLNPTSSEFFVPINVSVSVVIAKFNVLNIIDNVVDTDNKQVDNHISFDIIKLCAIADVVKMQHLVSLSKPTCSIGSISQAPQFTPSSNMVEDSRNGPLFWFSIISPVQKHEWEPPPLAQPTYEPIGTLGFDLEGIEFRHPRVADRRHPLSSPPSSKPTLSLPSNF</sequence>
<reference evidence="2 3" key="1">
    <citation type="submission" date="2018-04" db="EMBL/GenBank/DDBJ databases">
        <authorList>
            <person name="Vogel A."/>
        </authorList>
    </citation>
    <scope>NUCLEOTIDE SEQUENCE [LARGE SCALE GENOMIC DNA]</scope>
</reference>
<gene>
    <name evidence="2" type="ORF">CCAM_LOCUS5631</name>
</gene>
<accession>A0A484KHB9</accession>